<dbReference type="STRING" id="913024.SAMN05421741_1517"/>
<sequence>MLAFLCSIYNACKPTNAKQFYNKISNFDANNKNDRYSEWLHFGKKEILNTDKYVLKFLKDSLKNTNHIYYVYSSIDSGPSRVIIFDVDNQKKYVVTNNLYKNKNFSFRKYLFIDEADIEEFYYDFVLNKAISNRCDELLEINKSQADANFSSGGVQAVYEINLEKNEISRCVFGSILISKYYMEAKYPNKIR</sequence>
<evidence type="ECO:0000313" key="2">
    <source>
        <dbReference type="Proteomes" id="UP000199036"/>
    </source>
</evidence>
<accession>A0A1I5GVE2</accession>
<organism evidence="1 2">
    <name type="scientific">Paenimyroides ummariense</name>
    <dbReference type="NCBI Taxonomy" id="913024"/>
    <lineage>
        <taxon>Bacteria</taxon>
        <taxon>Pseudomonadati</taxon>
        <taxon>Bacteroidota</taxon>
        <taxon>Flavobacteriia</taxon>
        <taxon>Flavobacteriales</taxon>
        <taxon>Flavobacteriaceae</taxon>
        <taxon>Paenimyroides</taxon>
    </lineage>
</organism>
<proteinExistence type="predicted"/>
<gene>
    <name evidence="1" type="ORF">SAMN05421741_1517</name>
</gene>
<protein>
    <submittedName>
        <fullName evidence="1">Uncharacterized protein</fullName>
    </submittedName>
</protein>
<dbReference type="Proteomes" id="UP000199036">
    <property type="component" value="Unassembled WGS sequence"/>
</dbReference>
<name>A0A1I5GVE2_9FLAO</name>
<reference evidence="2" key="1">
    <citation type="submission" date="2016-10" db="EMBL/GenBank/DDBJ databases">
        <authorList>
            <person name="Varghese N."/>
            <person name="Submissions S."/>
        </authorList>
    </citation>
    <scope>NUCLEOTIDE SEQUENCE [LARGE SCALE GENOMIC DNA]</scope>
    <source>
        <strain evidence="2">DS-12</strain>
    </source>
</reference>
<evidence type="ECO:0000313" key="1">
    <source>
        <dbReference type="EMBL" id="SFO40024.1"/>
    </source>
</evidence>
<dbReference type="AlphaFoldDB" id="A0A1I5GVE2"/>
<keyword evidence="2" id="KW-1185">Reference proteome</keyword>
<dbReference type="EMBL" id="FOVI01000051">
    <property type="protein sequence ID" value="SFO40024.1"/>
    <property type="molecule type" value="Genomic_DNA"/>
</dbReference>